<evidence type="ECO:0000256" key="3">
    <source>
        <dbReference type="ARBA" id="ARBA00022771"/>
    </source>
</evidence>
<dbReference type="PANTHER" id="PTHR23110:SF109">
    <property type="entry name" value="FI07618P-RELATED"/>
    <property type="match status" value="1"/>
</dbReference>
<dbReference type="InterPro" id="IPR000210">
    <property type="entry name" value="BTB/POZ_dom"/>
</dbReference>
<evidence type="ECO:0000259" key="7">
    <source>
        <dbReference type="PROSITE" id="PS50097"/>
    </source>
</evidence>
<sequence>MSSAQFCVSWMSYKSSISKGFSRLQQNGEFVDMTLAAEGHLVKVHQNIVALASPYLKAMIQSAQCQHPVVFLNNVSQEMLSLILEYIYTGEVNVPTDLISGFIDVSKALCINGVENFVLPKKTCSESATAQSNTTVEERPPEPPEPADNNFAAHITINSDNYNVEVVPIENNIIHEKTQSVAIPLFPLDTTEILNYQSLPSTTVENETCAAQDSSYPAISLDVIDIDFDNSSDPLIKKVEHQNKTVHTIHKAVEPSNHPRFTLSTDEIPATKPSNVKTIAPSIGSKARTQHYAISNRGSLQLLLNRFMYHCHHHSCGGRKRRWRCVDYRKLHCPAFIDTDNDIIVNRSEAHSHTNHDTKIMRKFKSKSVFTSITQAEEKVHMVKQKAPKVARSKKREISLWNNASTL</sequence>
<dbReference type="GO" id="GO:0008270">
    <property type="term" value="F:zinc ion binding"/>
    <property type="evidence" value="ECO:0007669"/>
    <property type="project" value="UniProtKB-KW"/>
</dbReference>
<dbReference type="SUPFAM" id="SSF54695">
    <property type="entry name" value="POZ domain"/>
    <property type="match status" value="1"/>
</dbReference>
<comment type="caution">
    <text evidence="8">The sequence shown here is derived from an EMBL/GenBank/DDBJ whole genome shotgun (WGS) entry which is preliminary data.</text>
</comment>
<dbReference type="InterPro" id="IPR051095">
    <property type="entry name" value="Dros_DevTransReg"/>
</dbReference>
<reference evidence="8" key="1">
    <citation type="submission" date="2017-09" db="EMBL/GenBank/DDBJ databases">
        <title>Contemporary evolution of a Lepidopteran species, Heliothis virescens, in response to modern agricultural practices.</title>
        <authorList>
            <person name="Fritz M.L."/>
            <person name="Deyonke A.M."/>
            <person name="Papanicolaou A."/>
            <person name="Micinski S."/>
            <person name="Westbrook J."/>
            <person name="Gould F."/>
        </authorList>
    </citation>
    <scope>NUCLEOTIDE SEQUENCE [LARGE SCALE GENOMIC DNA]</scope>
    <source>
        <strain evidence="8">HvINT-</strain>
        <tissue evidence="8">Whole body</tissue>
    </source>
</reference>
<dbReference type="Pfam" id="PF04500">
    <property type="entry name" value="FLYWCH"/>
    <property type="match status" value="1"/>
</dbReference>
<evidence type="ECO:0000313" key="8">
    <source>
        <dbReference type="EMBL" id="PCG80542.1"/>
    </source>
</evidence>
<proteinExistence type="predicted"/>
<dbReference type="GO" id="GO:0006357">
    <property type="term" value="P:regulation of transcription by RNA polymerase II"/>
    <property type="evidence" value="ECO:0007669"/>
    <property type="project" value="TreeGrafter"/>
</dbReference>
<keyword evidence="5" id="KW-0539">Nucleus</keyword>
<dbReference type="Gene3D" id="2.20.25.240">
    <property type="match status" value="1"/>
</dbReference>
<evidence type="ECO:0000256" key="1">
    <source>
        <dbReference type="ARBA" id="ARBA00004123"/>
    </source>
</evidence>
<dbReference type="AlphaFoldDB" id="A0A2A4KA62"/>
<feature type="region of interest" description="Disordered" evidence="6">
    <location>
        <begin position="128"/>
        <end position="149"/>
    </location>
</feature>
<evidence type="ECO:0000256" key="6">
    <source>
        <dbReference type="SAM" id="MobiDB-lite"/>
    </source>
</evidence>
<dbReference type="PANTHER" id="PTHR23110">
    <property type="entry name" value="BTB DOMAIN TRANSCRIPTION FACTOR"/>
    <property type="match status" value="1"/>
</dbReference>
<name>A0A2A4KA62_HELVI</name>
<evidence type="ECO:0000256" key="5">
    <source>
        <dbReference type="ARBA" id="ARBA00023242"/>
    </source>
</evidence>
<dbReference type="PROSITE" id="PS50097">
    <property type="entry name" value="BTB"/>
    <property type="match status" value="1"/>
</dbReference>
<keyword evidence="3" id="KW-0863">Zinc-finger</keyword>
<comment type="subcellular location">
    <subcellularLocation>
        <location evidence="1">Nucleus</location>
    </subcellularLocation>
</comment>
<accession>A0A2A4KA62</accession>
<evidence type="ECO:0000256" key="2">
    <source>
        <dbReference type="ARBA" id="ARBA00022723"/>
    </source>
</evidence>
<dbReference type="Pfam" id="PF00651">
    <property type="entry name" value="BTB"/>
    <property type="match status" value="1"/>
</dbReference>
<dbReference type="Gene3D" id="3.30.710.10">
    <property type="entry name" value="Potassium Channel Kv1.1, Chain A"/>
    <property type="match status" value="1"/>
</dbReference>
<keyword evidence="4" id="KW-0862">Zinc</keyword>
<dbReference type="InterPro" id="IPR011333">
    <property type="entry name" value="SKP1/BTB/POZ_sf"/>
</dbReference>
<organism evidence="8">
    <name type="scientific">Heliothis virescens</name>
    <name type="common">Tobacco budworm moth</name>
    <dbReference type="NCBI Taxonomy" id="7102"/>
    <lineage>
        <taxon>Eukaryota</taxon>
        <taxon>Metazoa</taxon>
        <taxon>Ecdysozoa</taxon>
        <taxon>Arthropoda</taxon>
        <taxon>Hexapoda</taxon>
        <taxon>Insecta</taxon>
        <taxon>Pterygota</taxon>
        <taxon>Neoptera</taxon>
        <taxon>Endopterygota</taxon>
        <taxon>Lepidoptera</taxon>
        <taxon>Glossata</taxon>
        <taxon>Ditrysia</taxon>
        <taxon>Noctuoidea</taxon>
        <taxon>Noctuidae</taxon>
        <taxon>Heliothinae</taxon>
        <taxon>Heliothis</taxon>
    </lineage>
</organism>
<keyword evidence="2" id="KW-0479">Metal-binding</keyword>
<dbReference type="SMART" id="SM00225">
    <property type="entry name" value="BTB"/>
    <property type="match status" value="1"/>
</dbReference>
<dbReference type="GO" id="GO:0005634">
    <property type="term" value="C:nucleus"/>
    <property type="evidence" value="ECO:0007669"/>
    <property type="project" value="UniProtKB-SubCell"/>
</dbReference>
<protein>
    <recommendedName>
        <fullName evidence="7">BTB domain-containing protein</fullName>
    </recommendedName>
</protein>
<evidence type="ECO:0000256" key="4">
    <source>
        <dbReference type="ARBA" id="ARBA00022833"/>
    </source>
</evidence>
<dbReference type="InterPro" id="IPR007588">
    <property type="entry name" value="Znf_FLYWCH"/>
</dbReference>
<gene>
    <name evidence="8" type="ORF">B5V51_6548</name>
</gene>
<feature type="domain" description="BTB" evidence="7">
    <location>
        <begin position="31"/>
        <end position="96"/>
    </location>
</feature>
<dbReference type="EMBL" id="NWSH01000030">
    <property type="protein sequence ID" value="PCG80542.1"/>
    <property type="molecule type" value="Genomic_DNA"/>
</dbReference>